<dbReference type="Proteomes" id="UP000239504">
    <property type="component" value="Unassembled WGS sequence"/>
</dbReference>
<feature type="signal peptide" evidence="1">
    <location>
        <begin position="1"/>
        <end position="18"/>
    </location>
</feature>
<dbReference type="RefSeq" id="WP_104829002.1">
    <property type="nucleotide sequence ID" value="NZ_PJCH01000005.1"/>
</dbReference>
<proteinExistence type="predicted"/>
<protein>
    <submittedName>
        <fullName evidence="2">Uncharacterized protein</fullName>
    </submittedName>
</protein>
<keyword evidence="3" id="KW-1185">Reference proteome</keyword>
<name>A0A2S7K5N0_9PROT</name>
<gene>
    <name evidence="2" type="ORF">CW354_05195</name>
</gene>
<dbReference type="AlphaFoldDB" id="A0A2S7K5N0"/>
<reference evidence="2 3" key="1">
    <citation type="submission" date="2017-12" db="EMBL/GenBank/DDBJ databases">
        <authorList>
            <person name="Hurst M.R.H."/>
        </authorList>
    </citation>
    <scope>NUCLEOTIDE SEQUENCE [LARGE SCALE GENOMIC DNA]</scope>
    <source>
        <strain evidence="2 3">SY-3-19</strain>
    </source>
</reference>
<feature type="chain" id="PRO_5015779381" evidence="1">
    <location>
        <begin position="19"/>
        <end position="273"/>
    </location>
</feature>
<keyword evidence="1" id="KW-0732">Signal</keyword>
<evidence type="ECO:0000256" key="1">
    <source>
        <dbReference type="SAM" id="SignalP"/>
    </source>
</evidence>
<evidence type="ECO:0000313" key="2">
    <source>
        <dbReference type="EMBL" id="PQA87758.1"/>
    </source>
</evidence>
<evidence type="ECO:0000313" key="3">
    <source>
        <dbReference type="Proteomes" id="UP000239504"/>
    </source>
</evidence>
<organism evidence="2 3">
    <name type="scientific">Hyphococcus luteus</name>
    <dbReference type="NCBI Taxonomy" id="2058213"/>
    <lineage>
        <taxon>Bacteria</taxon>
        <taxon>Pseudomonadati</taxon>
        <taxon>Pseudomonadota</taxon>
        <taxon>Alphaproteobacteria</taxon>
        <taxon>Parvularculales</taxon>
        <taxon>Parvularculaceae</taxon>
        <taxon>Hyphococcus</taxon>
    </lineage>
</organism>
<dbReference type="PROSITE" id="PS51257">
    <property type="entry name" value="PROKAR_LIPOPROTEIN"/>
    <property type="match status" value="1"/>
</dbReference>
<accession>A0A2S7K5N0</accession>
<comment type="caution">
    <text evidence="2">The sequence shown here is derived from an EMBL/GenBank/DDBJ whole genome shotgun (WGS) entry which is preliminary data.</text>
</comment>
<sequence>MMRNLCFLLILVFGSIVAGCATTPAAPVVGVNSLGVVSAFGDEFQMLTIGTTVFNNSEGSGDISEWGVNELAINSMKTALAGKYELVDVEYPREFFNTESKEKITGAWIDNTPKLISDMVRDKITPVSGEAPDAYLIVIPEYSATAFRGYPTFVDLGLYSMSLLGDRKTYVWVGAQMVLVDADTWEVLRRKSFRSSWATAKMEKRLKNAGAAYWRVDNSLWAKDFDSLVEEQKEAIRATIEDYVKDAAARTLEQIGLTPTVAAEEYSSQFVRL</sequence>
<dbReference type="EMBL" id="PJCH01000005">
    <property type="protein sequence ID" value="PQA87758.1"/>
    <property type="molecule type" value="Genomic_DNA"/>
</dbReference>